<dbReference type="Gene3D" id="3.30.450.20">
    <property type="entry name" value="PAS domain"/>
    <property type="match status" value="1"/>
</dbReference>
<gene>
    <name evidence="19" type="ORF">B5D82_03010</name>
</gene>
<dbReference type="SMART" id="SM00387">
    <property type="entry name" value="HATPase_c"/>
    <property type="match status" value="1"/>
</dbReference>
<keyword evidence="7" id="KW-0547">Nucleotide-binding</keyword>
<dbReference type="PRINTS" id="PR00344">
    <property type="entry name" value="BCTRLSENSOR"/>
</dbReference>
<dbReference type="InterPro" id="IPR003661">
    <property type="entry name" value="HisK_dim/P_dom"/>
</dbReference>
<dbReference type="PROSITE" id="PS50839">
    <property type="entry name" value="CHASE"/>
    <property type="match status" value="1"/>
</dbReference>
<dbReference type="CDD" id="cd00082">
    <property type="entry name" value="HisKA"/>
    <property type="match status" value="1"/>
</dbReference>
<dbReference type="Gene3D" id="3.30.565.10">
    <property type="entry name" value="Histidine kinase-like ATPase, C-terminal domain"/>
    <property type="match status" value="1"/>
</dbReference>
<dbReference type="SUPFAM" id="SSF55785">
    <property type="entry name" value="PYP-like sensor domain (PAS domain)"/>
    <property type="match status" value="1"/>
</dbReference>
<evidence type="ECO:0000256" key="11">
    <source>
        <dbReference type="ARBA" id="ARBA00023136"/>
    </source>
</evidence>
<dbReference type="GO" id="GO:0005524">
    <property type="term" value="F:ATP binding"/>
    <property type="evidence" value="ECO:0007669"/>
    <property type="project" value="UniProtKB-KW"/>
</dbReference>
<dbReference type="RefSeq" id="WP_081149144.1">
    <property type="nucleotide sequence ID" value="NZ_CP020465.1"/>
</dbReference>
<feature type="transmembrane region" description="Helical" evidence="14">
    <location>
        <begin position="257"/>
        <end position="277"/>
    </location>
</feature>
<dbReference type="NCBIfam" id="TIGR00229">
    <property type="entry name" value="sensory_box"/>
    <property type="match status" value="1"/>
</dbReference>
<feature type="transmembrane region" description="Helical" evidence="14">
    <location>
        <begin position="17"/>
        <end position="37"/>
    </location>
</feature>
<dbReference type="InterPro" id="IPR000700">
    <property type="entry name" value="PAS-assoc_C"/>
</dbReference>
<dbReference type="PROSITE" id="PS50112">
    <property type="entry name" value="PAS"/>
    <property type="match status" value="1"/>
</dbReference>
<evidence type="ECO:0000256" key="8">
    <source>
        <dbReference type="ARBA" id="ARBA00022777"/>
    </source>
</evidence>
<comment type="catalytic activity">
    <reaction evidence="1">
        <text>ATP + protein L-histidine = ADP + protein N-phospho-L-histidine.</text>
        <dbReference type="EC" id="2.7.13.3"/>
    </reaction>
</comment>
<dbReference type="SUPFAM" id="SSF47384">
    <property type="entry name" value="Homodimeric domain of signal transducing histidine kinase"/>
    <property type="match status" value="1"/>
</dbReference>
<dbReference type="FunFam" id="3.30.565.10:FF:000006">
    <property type="entry name" value="Sensor histidine kinase WalK"/>
    <property type="match status" value="1"/>
</dbReference>
<feature type="transmembrane region" description="Helical" evidence="14">
    <location>
        <begin position="297"/>
        <end position="317"/>
    </location>
</feature>
<evidence type="ECO:0000259" key="18">
    <source>
        <dbReference type="PROSITE" id="PS50839"/>
    </source>
</evidence>
<dbReference type="InterPro" id="IPR035965">
    <property type="entry name" value="PAS-like_dom_sf"/>
</dbReference>
<dbReference type="Gene3D" id="3.30.450.350">
    <property type="entry name" value="CHASE domain"/>
    <property type="match status" value="1"/>
</dbReference>
<feature type="domain" description="PAS" evidence="16">
    <location>
        <begin position="635"/>
        <end position="705"/>
    </location>
</feature>
<reference evidence="19 20" key="1">
    <citation type="submission" date="2017-08" db="EMBL/GenBank/DDBJ databases">
        <title>Complete genome of Colwellia sp. NB097-1, a psychrophile bacterium ioslated from Bering Sea.</title>
        <authorList>
            <person name="Chen X."/>
        </authorList>
    </citation>
    <scope>NUCLEOTIDE SEQUENCE [LARGE SCALE GENOMIC DNA]</scope>
    <source>
        <strain evidence="19 20">NB097-1</strain>
    </source>
</reference>
<dbReference type="AlphaFoldDB" id="A0A222G4K6"/>
<dbReference type="CDD" id="cd00130">
    <property type="entry name" value="PAS"/>
    <property type="match status" value="1"/>
</dbReference>
<evidence type="ECO:0000256" key="1">
    <source>
        <dbReference type="ARBA" id="ARBA00000085"/>
    </source>
</evidence>
<dbReference type="PROSITE" id="PS50113">
    <property type="entry name" value="PAC"/>
    <property type="match status" value="1"/>
</dbReference>
<keyword evidence="8" id="KW-0418">Kinase</keyword>
<evidence type="ECO:0000256" key="4">
    <source>
        <dbReference type="ARBA" id="ARBA00022553"/>
    </source>
</evidence>
<dbReference type="InterPro" id="IPR005467">
    <property type="entry name" value="His_kinase_dom"/>
</dbReference>
<organism evidence="19 20">
    <name type="scientific">Cognaticolwellia beringensis</name>
    <dbReference type="NCBI Taxonomy" id="1967665"/>
    <lineage>
        <taxon>Bacteria</taxon>
        <taxon>Pseudomonadati</taxon>
        <taxon>Pseudomonadota</taxon>
        <taxon>Gammaproteobacteria</taxon>
        <taxon>Alteromonadales</taxon>
        <taxon>Colwelliaceae</taxon>
        <taxon>Cognaticolwellia</taxon>
    </lineage>
</organism>
<evidence type="ECO:0000259" key="15">
    <source>
        <dbReference type="PROSITE" id="PS50109"/>
    </source>
</evidence>
<evidence type="ECO:0000256" key="6">
    <source>
        <dbReference type="ARBA" id="ARBA00022692"/>
    </source>
</evidence>
<dbReference type="Pfam" id="PF00512">
    <property type="entry name" value="HisKA"/>
    <property type="match status" value="1"/>
</dbReference>
<dbReference type="InterPro" id="IPR013767">
    <property type="entry name" value="PAS_fold"/>
</dbReference>
<dbReference type="PROSITE" id="PS50109">
    <property type="entry name" value="HIS_KIN"/>
    <property type="match status" value="1"/>
</dbReference>
<keyword evidence="10 14" id="KW-1133">Transmembrane helix</keyword>
<keyword evidence="11 14" id="KW-0472">Membrane</keyword>
<keyword evidence="9" id="KW-0067">ATP-binding</keyword>
<dbReference type="FunFam" id="3.30.450.20:FF:000060">
    <property type="entry name" value="Sensor protein FixL"/>
    <property type="match status" value="1"/>
</dbReference>
<dbReference type="GO" id="GO:0000155">
    <property type="term" value="F:phosphorelay sensor kinase activity"/>
    <property type="evidence" value="ECO:0007669"/>
    <property type="project" value="InterPro"/>
</dbReference>
<dbReference type="SMART" id="SM00388">
    <property type="entry name" value="HisKA"/>
    <property type="match status" value="1"/>
</dbReference>
<comment type="subcellular location">
    <subcellularLocation>
        <location evidence="2">Membrane</location>
    </subcellularLocation>
</comment>
<proteinExistence type="predicted"/>
<evidence type="ECO:0000256" key="14">
    <source>
        <dbReference type="SAM" id="Phobius"/>
    </source>
</evidence>
<dbReference type="SUPFAM" id="SSF55874">
    <property type="entry name" value="ATPase domain of HSP90 chaperone/DNA topoisomerase II/histidine kinase"/>
    <property type="match status" value="1"/>
</dbReference>
<dbReference type="InterPro" id="IPR000014">
    <property type="entry name" value="PAS"/>
</dbReference>
<dbReference type="Pfam" id="PF02518">
    <property type="entry name" value="HATPase_c"/>
    <property type="match status" value="1"/>
</dbReference>
<accession>A0A222G4K6</accession>
<feature type="transmembrane region" description="Helical" evidence="14">
    <location>
        <begin position="593"/>
        <end position="615"/>
    </location>
</feature>
<dbReference type="InterPro" id="IPR052162">
    <property type="entry name" value="Sensor_kinase/Photoreceptor"/>
</dbReference>
<dbReference type="SMART" id="SM00086">
    <property type="entry name" value="PAC"/>
    <property type="match status" value="1"/>
</dbReference>
<dbReference type="GO" id="GO:0006355">
    <property type="term" value="P:regulation of DNA-templated transcription"/>
    <property type="evidence" value="ECO:0007669"/>
    <property type="project" value="InterPro"/>
</dbReference>
<dbReference type="InterPro" id="IPR006189">
    <property type="entry name" value="CHASE_dom"/>
</dbReference>
<dbReference type="InterPro" id="IPR042240">
    <property type="entry name" value="CHASE_sf"/>
</dbReference>
<dbReference type="SMART" id="SM01079">
    <property type="entry name" value="CHASE"/>
    <property type="match status" value="1"/>
</dbReference>
<evidence type="ECO:0000256" key="12">
    <source>
        <dbReference type="ARBA" id="ARBA00059827"/>
    </source>
</evidence>
<dbReference type="EMBL" id="CP020465">
    <property type="protein sequence ID" value="ASP46838.1"/>
    <property type="molecule type" value="Genomic_DNA"/>
</dbReference>
<dbReference type="KEGG" id="cber:B5D82_03010"/>
<evidence type="ECO:0000259" key="16">
    <source>
        <dbReference type="PROSITE" id="PS50112"/>
    </source>
</evidence>
<dbReference type="Pfam" id="PF03924">
    <property type="entry name" value="CHASE"/>
    <property type="match status" value="1"/>
</dbReference>
<evidence type="ECO:0000313" key="20">
    <source>
        <dbReference type="Proteomes" id="UP000202259"/>
    </source>
</evidence>
<keyword evidence="5" id="KW-0808">Transferase</keyword>
<dbReference type="Proteomes" id="UP000202259">
    <property type="component" value="Chromosome"/>
</dbReference>
<evidence type="ECO:0000256" key="9">
    <source>
        <dbReference type="ARBA" id="ARBA00022840"/>
    </source>
</evidence>
<evidence type="ECO:0000259" key="17">
    <source>
        <dbReference type="PROSITE" id="PS50113"/>
    </source>
</evidence>
<keyword evidence="20" id="KW-1185">Reference proteome</keyword>
<dbReference type="InterPro" id="IPR036097">
    <property type="entry name" value="HisK_dim/P_sf"/>
</dbReference>
<keyword evidence="6 14" id="KW-0812">Transmembrane</keyword>
<feature type="domain" description="CHASE" evidence="18">
    <location>
        <begin position="361"/>
        <end position="579"/>
    </location>
</feature>
<dbReference type="InterPro" id="IPR004358">
    <property type="entry name" value="Sig_transdc_His_kin-like_C"/>
</dbReference>
<dbReference type="GO" id="GO:0005886">
    <property type="term" value="C:plasma membrane"/>
    <property type="evidence" value="ECO:0007669"/>
    <property type="project" value="UniProtKB-ARBA"/>
</dbReference>
<dbReference type="EC" id="2.7.13.3" evidence="3"/>
<dbReference type="PANTHER" id="PTHR43304">
    <property type="entry name" value="PHYTOCHROME-LIKE PROTEIN CPH1"/>
    <property type="match status" value="1"/>
</dbReference>
<dbReference type="InterPro" id="IPR036890">
    <property type="entry name" value="HATPase_C_sf"/>
</dbReference>
<evidence type="ECO:0000256" key="10">
    <source>
        <dbReference type="ARBA" id="ARBA00022989"/>
    </source>
</evidence>
<sequence>MKLISQFTQKNSALKNFTIFAVSLFLLIMFISAFFIVPKFNYLLDNQHQQDVQNELALEAALFTRFVVSQQTTVQDLAAYPILAAAVMLGEVNDLAIIDLFENSVISGEKSRLVLQDIAGDIVIKTDNKLYGDYSNNQQWLEQLLQGATAYHFQLLRQNNAALTFRISVPVLYNSYIEGVLSSEITVPLKDIFVTQNFKENVAFRLTQDSVRINTSTENIEIYRENSLTLPDTNILFTYITDDSLIYNGKRELQNTILLVLLISFTLSFLLFAGLNYRGLTRSEGNAKVKLAGWKVYSIPIFVGVIGVAASISAFMIESNLNRSAIEKDLIFKSKEKVKTISKSIDLNLQILDAVKAFYNASDYVSRQEFNAFVTPLMSNYKNIKAIEWVPYITHEQRQAYEQQARTDGIIDFTLTEINATGNMVLANERDSYLPVYYVEPLEGNERAMGLDNGANIERLNTINKAKNSTDKIATGRINLVQTTGEAADILVFNAVFDQKSVGGEDDSTSSFLGLAVLVLNVGDIVADTAMEDKGSLFLYVEDITEADNIEPLYGNLAGDSWFSHSEIITVAGRSWHIKTHTNTTKTPLMLSAWLLLIASLAVTALITFSIAHLIRRREVVEQLVVSRTVSLIESEEQHRAVVENAVDGLLTINEIGVIEKYNRAAERIFGYTADEIIGQNLKVLMPEGDHEYQDSYMEDYRDTGVKKNIGTDRKVKGRRKDGSIFPIDLSVSEMAIGNTRKLSGIVRDVTERVKLEKEREKFIDKLTDSNEELARFAYVCSHDLQEPLRMVRSFSELLQEHLADSLKDDAKGQKYFSFVIDGAARAQLLITDILSYSSISSDTQMFENVDIEGIVTMIKKDLLDPSTGKKGEITFDPLPILQGNKTQLFQLFQNLLSNGLKYQKLDATPHVHIGVEESDTHWLFIFKDNGIGMEERHLRKIFEVFKRLHGKKQYAGTGVGLSICKKVVERHDGVIWVESEVNVGSTFYVKLLKLTELEEI</sequence>
<evidence type="ECO:0000256" key="3">
    <source>
        <dbReference type="ARBA" id="ARBA00012438"/>
    </source>
</evidence>
<comment type="function">
    <text evidence="12">Putative oxygen sensor; modulates the activity of FixJ, a transcriptional activator of nitrogen fixation fixK gene. FixL probably acts as a kinase that phosphorylates FixJ.</text>
</comment>
<evidence type="ECO:0000313" key="19">
    <source>
        <dbReference type="EMBL" id="ASP46838.1"/>
    </source>
</evidence>
<evidence type="ECO:0000256" key="7">
    <source>
        <dbReference type="ARBA" id="ARBA00022741"/>
    </source>
</evidence>
<feature type="domain" description="PAC" evidence="17">
    <location>
        <begin position="712"/>
        <end position="762"/>
    </location>
</feature>
<dbReference type="PANTHER" id="PTHR43304:SF1">
    <property type="entry name" value="PAC DOMAIN-CONTAINING PROTEIN"/>
    <property type="match status" value="1"/>
</dbReference>
<keyword evidence="4" id="KW-0597">Phosphoprotein</keyword>
<name>A0A222G4K6_9GAMM</name>
<dbReference type="Pfam" id="PF00989">
    <property type="entry name" value="PAS"/>
    <property type="match status" value="1"/>
</dbReference>
<dbReference type="InterPro" id="IPR001610">
    <property type="entry name" value="PAC"/>
</dbReference>
<dbReference type="SMART" id="SM00091">
    <property type="entry name" value="PAS"/>
    <property type="match status" value="1"/>
</dbReference>
<evidence type="ECO:0000256" key="13">
    <source>
        <dbReference type="ARBA" id="ARBA00070616"/>
    </source>
</evidence>
<protein>
    <recommendedName>
        <fullName evidence="13">Sensor protein FixL</fullName>
        <ecNumber evidence="3">2.7.13.3</ecNumber>
    </recommendedName>
</protein>
<feature type="domain" description="Histidine kinase" evidence="15">
    <location>
        <begin position="780"/>
        <end position="996"/>
    </location>
</feature>
<dbReference type="Gene3D" id="1.10.287.130">
    <property type="match status" value="1"/>
</dbReference>
<dbReference type="OrthoDB" id="9804645at2"/>
<dbReference type="InterPro" id="IPR003594">
    <property type="entry name" value="HATPase_dom"/>
</dbReference>
<evidence type="ECO:0000256" key="2">
    <source>
        <dbReference type="ARBA" id="ARBA00004370"/>
    </source>
</evidence>
<evidence type="ECO:0000256" key="5">
    <source>
        <dbReference type="ARBA" id="ARBA00022679"/>
    </source>
</evidence>